<dbReference type="RefSeq" id="WP_110127964.1">
    <property type="nucleotide sequence ID" value="NZ_QHLY01000012.1"/>
</dbReference>
<evidence type="ECO:0000259" key="1">
    <source>
        <dbReference type="Pfam" id="PF10593"/>
    </source>
</evidence>
<evidence type="ECO:0000313" key="3">
    <source>
        <dbReference type="Proteomes" id="UP000246722"/>
    </source>
</evidence>
<name>A0A317ZVV1_9MICO</name>
<gene>
    <name evidence="2" type="ORF">CTB96_16900</name>
</gene>
<sequence>MSEESIAEVVADIAVGVRGGLSIDGAVDRLRRWVPNDVLAKARIDFETSVGLIRKMDDPGVLLSMETRKNSWYPGPQPTDFFWPPLRIELEHSLGESPVIGIDSASSVVLSAMRAPGVPEFSTRGLVLGYVQSGKTTNFISVIAKAADSGYRIFVVLSGTTENLRSQTQSRIDQSLGSQAWYKLTSMDSDFYEAKENAAALLSGTDLRFIAVVKKNPARLRRLRDWLAAAGPVQLANNPILLIDDEADQASIDVGPRGRASRINGLMKEILRKPKAAYVAYTATPFANLLINANDPHDFYPRDFVVPLPRPVGYFGAEELFGLPEKTRPEDSDSDGLNVIRTIPDDEAAVIRPPSGKGAVYGWDPTVDRSLGQAIEWFILATAARRLRGTGNVHSTMLIHTSMLAEAHVRVAGAVSQKIRALVKSLETDDREALGRLETIWNSEGEKLPSSLFDYRFFSFEEIRPLLGSVARQVRTVVDNYLSTDRLAYDDEIPSVSVVIGGNTLSRGLTLEGLVSSYFVRSASAYDTLLQMGRWFGYRKGYEDLVRIWMTSELHEWFMDLSMVEADIRLEISRFEAEHLTPSEVAVRIRSHPSMAITAAAKMRHAVRAQMSFSEKRPQTILFNTEDKAWLQGNIDSVRRFVGGLLQSGFEESTFGKDRRGFRNVHARDLLEFLTDYEFHANSQSVKSKLLVDYIENENRADSLLNWNIVFMERPDSESSMLDLGLNDDVRLLRRSRLNLANPRIANVKSVVSTIDRVADMDWSYAEIQAELAQKSQKLTDANLLAIRDDVLGPQGLLCIYPIDKDSQPQLPWDENSARSPLGAALDVIGIALFFPRARAKHSEVEYWSADLSAETFESAEDEIEQINKADTLDDGILATQSVKL</sequence>
<proteinExistence type="predicted"/>
<dbReference type="AlphaFoldDB" id="A0A317ZVV1"/>
<comment type="caution">
    <text evidence="2">The sequence shown here is derived from an EMBL/GenBank/DDBJ whole genome shotgun (WGS) entry which is preliminary data.</text>
</comment>
<evidence type="ECO:0000313" key="2">
    <source>
        <dbReference type="EMBL" id="PXA68297.1"/>
    </source>
</evidence>
<protein>
    <submittedName>
        <fullName evidence="2">Alpha-1,4 polygalactosaminidase</fullName>
    </submittedName>
</protein>
<accession>A0A317ZVV1</accession>
<dbReference type="InterPro" id="IPR027417">
    <property type="entry name" value="P-loop_NTPase"/>
</dbReference>
<keyword evidence="3" id="KW-1185">Reference proteome</keyword>
<dbReference type="SUPFAM" id="SSF52540">
    <property type="entry name" value="P-loop containing nucleoside triphosphate hydrolases"/>
    <property type="match status" value="1"/>
</dbReference>
<feature type="domain" description="Putative endonuclease Z1" evidence="1">
    <location>
        <begin position="370"/>
        <end position="594"/>
    </location>
</feature>
<dbReference type="InterPro" id="IPR018310">
    <property type="entry name" value="Put_endonuclease_Z1-dom"/>
</dbReference>
<dbReference type="Pfam" id="PF10593">
    <property type="entry name" value="Z1"/>
    <property type="match status" value="1"/>
</dbReference>
<dbReference type="EMBL" id="QHLY01000012">
    <property type="protein sequence ID" value="PXA68297.1"/>
    <property type="molecule type" value="Genomic_DNA"/>
</dbReference>
<dbReference type="Proteomes" id="UP000246722">
    <property type="component" value="Unassembled WGS sequence"/>
</dbReference>
<reference evidence="2 3" key="1">
    <citation type="submission" date="2018-05" db="EMBL/GenBank/DDBJ databases">
        <title>Genetic diversity of glacier-inhabiting Cryobacterium bacteria in China and description of Cryobacterium mengkeensis sp. nov. and Arthrobacter glacialis sp. nov.</title>
        <authorList>
            <person name="Liu Q."/>
            <person name="Xin Y.-H."/>
        </authorList>
    </citation>
    <scope>NUCLEOTIDE SEQUENCE [LARGE SCALE GENOMIC DNA]</scope>
    <source>
        <strain evidence="2 3">SK-1</strain>
    </source>
</reference>
<dbReference type="OrthoDB" id="436461at2"/>
<organism evidence="2 3">
    <name type="scientific">Cryobacterium arcticum</name>
    <dbReference type="NCBI Taxonomy" id="670052"/>
    <lineage>
        <taxon>Bacteria</taxon>
        <taxon>Bacillati</taxon>
        <taxon>Actinomycetota</taxon>
        <taxon>Actinomycetes</taxon>
        <taxon>Micrococcales</taxon>
        <taxon>Microbacteriaceae</taxon>
        <taxon>Cryobacterium</taxon>
    </lineage>
</organism>